<keyword evidence="8" id="KW-0328">Glycosyltransferase</keyword>
<comment type="pathway">
    <text evidence="2">Cell wall biogenesis; peptidoglycan biosynthesis.</text>
</comment>
<keyword evidence="18" id="KW-1133">Transmembrane helix</keyword>
<dbReference type="SUPFAM" id="SSF53955">
    <property type="entry name" value="Lysozyme-like"/>
    <property type="match status" value="1"/>
</dbReference>
<evidence type="ECO:0000256" key="2">
    <source>
        <dbReference type="ARBA" id="ARBA00004752"/>
    </source>
</evidence>
<accession>A0A1I6SRT7</accession>
<evidence type="ECO:0000259" key="20">
    <source>
        <dbReference type="Pfam" id="PF00912"/>
    </source>
</evidence>
<feature type="domain" description="Penicillin-binding protein transpeptidase" evidence="19">
    <location>
        <begin position="400"/>
        <end position="643"/>
    </location>
</feature>
<keyword evidence="7" id="KW-0645">Protease</keyword>
<dbReference type="Proteomes" id="UP000199312">
    <property type="component" value="Unassembled WGS sequence"/>
</dbReference>
<keyword evidence="9" id="KW-0808">Transferase</keyword>
<dbReference type="InterPro" id="IPR001264">
    <property type="entry name" value="Glyco_trans_51"/>
</dbReference>
<evidence type="ECO:0000256" key="13">
    <source>
        <dbReference type="ARBA" id="ARBA00023136"/>
    </source>
</evidence>
<keyword evidence="22" id="KW-1185">Reference proteome</keyword>
<dbReference type="InterPro" id="IPR012338">
    <property type="entry name" value="Beta-lactam/transpept-like"/>
</dbReference>
<dbReference type="STRING" id="593133.SAMN04488006_0082"/>
<dbReference type="AlphaFoldDB" id="A0A1I6SRT7"/>
<evidence type="ECO:0000256" key="1">
    <source>
        <dbReference type="ARBA" id="ARBA00004236"/>
    </source>
</evidence>
<keyword evidence="11" id="KW-0133">Cell shape</keyword>
<gene>
    <name evidence="21" type="ORF">SAMN04488006_0082</name>
</gene>
<dbReference type="GO" id="GO:0008658">
    <property type="term" value="F:penicillin binding"/>
    <property type="evidence" value="ECO:0007669"/>
    <property type="project" value="InterPro"/>
</dbReference>
<reference evidence="22" key="1">
    <citation type="submission" date="2016-10" db="EMBL/GenBank/DDBJ databases">
        <authorList>
            <person name="Varghese N."/>
            <person name="Submissions S."/>
        </authorList>
    </citation>
    <scope>NUCLEOTIDE SEQUENCE [LARGE SCALE GENOMIC DNA]</scope>
    <source>
        <strain evidence="22">DSM 24450</strain>
    </source>
</reference>
<evidence type="ECO:0000256" key="17">
    <source>
        <dbReference type="ARBA" id="ARBA00049902"/>
    </source>
</evidence>
<keyword evidence="14" id="KW-0511">Multifunctional enzyme</keyword>
<evidence type="ECO:0000256" key="14">
    <source>
        <dbReference type="ARBA" id="ARBA00023268"/>
    </source>
</evidence>
<dbReference type="PROSITE" id="PS51257">
    <property type="entry name" value="PROKAR_LIPOPROTEIN"/>
    <property type="match status" value="1"/>
</dbReference>
<protein>
    <submittedName>
        <fullName evidence="21">Penicillin-binding protein 1A</fullName>
    </submittedName>
</protein>
<evidence type="ECO:0000256" key="4">
    <source>
        <dbReference type="ARBA" id="ARBA00007739"/>
    </source>
</evidence>
<comment type="catalytic activity">
    <reaction evidence="17">
        <text>[GlcNAc-(1-&gt;4)-Mur2Ac(oyl-L-Ala-gamma-D-Glu-L-Lys-D-Ala-D-Ala)](n)-di-trans,octa-cis-undecaprenyl diphosphate + beta-D-GlcNAc-(1-&gt;4)-Mur2Ac(oyl-L-Ala-gamma-D-Glu-L-Lys-D-Ala-D-Ala)-di-trans,octa-cis-undecaprenyl diphosphate = [GlcNAc-(1-&gt;4)-Mur2Ac(oyl-L-Ala-gamma-D-Glu-L-Lys-D-Ala-D-Ala)](n+1)-di-trans,octa-cis-undecaprenyl diphosphate + di-trans,octa-cis-undecaprenyl diphosphate + H(+)</text>
        <dbReference type="Rhea" id="RHEA:23708"/>
        <dbReference type="Rhea" id="RHEA-COMP:9602"/>
        <dbReference type="Rhea" id="RHEA-COMP:9603"/>
        <dbReference type="ChEBI" id="CHEBI:15378"/>
        <dbReference type="ChEBI" id="CHEBI:58405"/>
        <dbReference type="ChEBI" id="CHEBI:60033"/>
        <dbReference type="ChEBI" id="CHEBI:78435"/>
        <dbReference type="EC" id="2.4.99.28"/>
    </reaction>
</comment>
<dbReference type="InterPro" id="IPR023346">
    <property type="entry name" value="Lysozyme-like_dom_sf"/>
</dbReference>
<organism evidence="21 22">
    <name type="scientific">Lutibacter maritimus</name>
    <dbReference type="NCBI Taxonomy" id="593133"/>
    <lineage>
        <taxon>Bacteria</taxon>
        <taxon>Pseudomonadati</taxon>
        <taxon>Bacteroidota</taxon>
        <taxon>Flavobacteriia</taxon>
        <taxon>Flavobacteriales</taxon>
        <taxon>Flavobacteriaceae</taxon>
        <taxon>Lutibacter</taxon>
    </lineage>
</organism>
<dbReference type="GO" id="GO:0009002">
    <property type="term" value="F:serine-type D-Ala-D-Ala carboxypeptidase activity"/>
    <property type="evidence" value="ECO:0007669"/>
    <property type="project" value="UniProtKB-EC"/>
</dbReference>
<dbReference type="Gene3D" id="1.10.3810.10">
    <property type="entry name" value="Biosynthetic peptidoglycan transglycosylase-like"/>
    <property type="match status" value="1"/>
</dbReference>
<proteinExistence type="inferred from homology"/>
<dbReference type="GO" id="GO:0008955">
    <property type="term" value="F:peptidoglycan glycosyltransferase activity"/>
    <property type="evidence" value="ECO:0007669"/>
    <property type="project" value="UniProtKB-EC"/>
</dbReference>
<dbReference type="PANTHER" id="PTHR32282">
    <property type="entry name" value="BINDING PROTEIN TRANSPEPTIDASE, PUTATIVE-RELATED"/>
    <property type="match status" value="1"/>
</dbReference>
<evidence type="ECO:0000256" key="6">
    <source>
        <dbReference type="ARBA" id="ARBA00022645"/>
    </source>
</evidence>
<feature type="transmembrane region" description="Helical" evidence="18">
    <location>
        <begin position="17"/>
        <end position="40"/>
    </location>
</feature>
<dbReference type="InterPro" id="IPR001460">
    <property type="entry name" value="PCN-bd_Tpept"/>
</dbReference>
<dbReference type="PANTHER" id="PTHR32282:SF11">
    <property type="entry name" value="PENICILLIN-BINDING PROTEIN 1B"/>
    <property type="match status" value="1"/>
</dbReference>
<evidence type="ECO:0000256" key="12">
    <source>
        <dbReference type="ARBA" id="ARBA00022984"/>
    </source>
</evidence>
<evidence type="ECO:0000313" key="21">
    <source>
        <dbReference type="EMBL" id="SFS79578.1"/>
    </source>
</evidence>
<keyword evidence="10" id="KW-0378">Hydrolase</keyword>
<dbReference type="InterPro" id="IPR050396">
    <property type="entry name" value="Glycosyltr_51/Transpeptidase"/>
</dbReference>
<dbReference type="SUPFAM" id="SSF56601">
    <property type="entry name" value="beta-lactamase/transpeptidase-like"/>
    <property type="match status" value="1"/>
</dbReference>
<evidence type="ECO:0000259" key="19">
    <source>
        <dbReference type="Pfam" id="PF00905"/>
    </source>
</evidence>
<comment type="catalytic activity">
    <reaction evidence="16">
        <text>Preferential cleavage: (Ac)2-L-Lys-D-Ala-|-D-Ala. Also transpeptidation of peptidyl-alanyl moieties that are N-acyl substituents of D-alanine.</text>
        <dbReference type="EC" id="3.4.16.4"/>
    </reaction>
</comment>
<dbReference type="Pfam" id="PF00905">
    <property type="entry name" value="Transpeptidase"/>
    <property type="match status" value="1"/>
</dbReference>
<evidence type="ECO:0000256" key="18">
    <source>
        <dbReference type="SAM" id="Phobius"/>
    </source>
</evidence>
<comment type="similarity">
    <text evidence="4">In the N-terminal section; belongs to the glycosyltransferase 51 family.</text>
</comment>
<evidence type="ECO:0000256" key="9">
    <source>
        <dbReference type="ARBA" id="ARBA00022679"/>
    </source>
</evidence>
<dbReference type="RefSeq" id="WP_090230334.1">
    <property type="nucleotide sequence ID" value="NZ_FOZP01000010.1"/>
</dbReference>
<dbReference type="GO" id="GO:0009252">
    <property type="term" value="P:peptidoglycan biosynthetic process"/>
    <property type="evidence" value="ECO:0007669"/>
    <property type="project" value="UniProtKB-KW"/>
</dbReference>
<keyword evidence="5" id="KW-1003">Cell membrane</keyword>
<name>A0A1I6SRT7_9FLAO</name>
<sequence length="735" mass="83144">MIEKEDVKRFIEKGVKYIAIALVTVSCFIALFFILVYTGVFGKLPNKQQLQSISTNQASLVFSSDKILIGKFFEKNRTNISWQELPEHVKNALIATEDKRFFQHNGVDTQSYLRVFIKSILLQKSSGGGSTITQQLVKNLYGRDAYGILSMPVNKTKEIIIASRLETIYSKEELLLLYLNSVPFGENVFGIEAAANRYFNTTTNKLTIQEAAVLIGLLKATTNFSPRLYPEKSIKRRNLVLHLMGNEGYLSKKQVDSIVKLPLKLKYENFEVFAPAGYFVYQVEKQSAEILKKVEASTGKTYHLEQDGLKIYTTLNMEIQKYALAAVKNHLKKMQPKLDDELSSTNFRKKWYQNQEKRENFNENDLTKRNVEIYDIEGVNIKNISKLDSLWHYYKMLHAAVLITNPKNGAVLGYVGGNNYSVLPFNLVQSHRQIASTFKPILYATALENGFEPTLYLENEEKEYPEYENWKPQNFDHQSTPDQKVAFWYALANSMNIPTVDLYFNLGGEKLLNTTKKLGFTTFPTNQPSVALGTLDVSLEEIVKAYGTFANKGDLNELLLIEKITDKNGVVLYENEAVKPQPVFSENTSATITAILQKAINEGTGTKIRNQFKLKAALAGKTGTAQNYSNAWFVAYTPNLVVGTWVGASTPNVHFYSGNGAGASLALPIAGEILKKIEGNTTLNTSYFVPFQISDDVYNAITTESYQEKGIDGFFKRLFNFKRNKDKAERRTRRN</sequence>
<dbReference type="InterPro" id="IPR036950">
    <property type="entry name" value="PBP_transglycosylase"/>
</dbReference>
<keyword evidence="12" id="KW-0573">Peptidoglycan synthesis</keyword>
<dbReference type="GO" id="GO:0006508">
    <property type="term" value="P:proteolysis"/>
    <property type="evidence" value="ECO:0007669"/>
    <property type="project" value="UniProtKB-KW"/>
</dbReference>
<evidence type="ECO:0000256" key="5">
    <source>
        <dbReference type="ARBA" id="ARBA00022475"/>
    </source>
</evidence>
<dbReference type="Pfam" id="PF00912">
    <property type="entry name" value="Transgly"/>
    <property type="match status" value="1"/>
</dbReference>
<dbReference type="OrthoDB" id="9766909at2"/>
<evidence type="ECO:0000256" key="10">
    <source>
        <dbReference type="ARBA" id="ARBA00022801"/>
    </source>
</evidence>
<keyword evidence="6" id="KW-0121">Carboxypeptidase</keyword>
<evidence type="ECO:0000256" key="15">
    <source>
        <dbReference type="ARBA" id="ARBA00023316"/>
    </source>
</evidence>
<evidence type="ECO:0000256" key="11">
    <source>
        <dbReference type="ARBA" id="ARBA00022960"/>
    </source>
</evidence>
<evidence type="ECO:0000313" key="22">
    <source>
        <dbReference type="Proteomes" id="UP000199312"/>
    </source>
</evidence>
<keyword evidence="15" id="KW-0961">Cell wall biogenesis/degradation</keyword>
<evidence type="ECO:0000256" key="3">
    <source>
        <dbReference type="ARBA" id="ARBA00007090"/>
    </source>
</evidence>
<evidence type="ECO:0000256" key="8">
    <source>
        <dbReference type="ARBA" id="ARBA00022676"/>
    </source>
</evidence>
<keyword evidence="13 18" id="KW-0472">Membrane</keyword>
<keyword evidence="18" id="KW-0812">Transmembrane</keyword>
<dbReference type="GO" id="GO:0030288">
    <property type="term" value="C:outer membrane-bounded periplasmic space"/>
    <property type="evidence" value="ECO:0007669"/>
    <property type="project" value="TreeGrafter"/>
</dbReference>
<dbReference type="Gene3D" id="3.40.710.10">
    <property type="entry name" value="DD-peptidase/beta-lactamase superfamily"/>
    <property type="match status" value="2"/>
</dbReference>
<dbReference type="GO" id="GO:0005886">
    <property type="term" value="C:plasma membrane"/>
    <property type="evidence" value="ECO:0007669"/>
    <property type="project" value="UniProtKB-SubCell"/>
</dbReference>
<comment type="similarity">
    <text evidence="3">In the C-terminal section; belongs to the transpeptidase family.</text>
</comment>
<dbReference type="GO" id="GO:0071555">
    <property type="term" value="P:cell wall organization"/>
    <property type="evidence" value="ECO:0007669"/>
    <property type="project" value="UniProtKB-KW"/>
</dbReference>
<comment type="subcellular location">
    <subcellularLocation>
        <location evidence="1">Cell membrane</location>
    </subcellularLocation>
</comment>
<feature type="domain" description="Glycosyl transferase family 51" evidence="20">
    <location>
        <begin position="69"/>
        <end position="244"/>
    </location>
</feature>
<dbReference type="EMBL" id="FOZP01000010">
    <property type="protein sequence ID" value="SFS79578.1"/>
    <property type="molecule type" value="Genomic_DNA"/>
</dbReference>
<evidence type="ECO:0000256" key="7">
    <source>
        <dbReference type="ARBA" id="ARBA00022670"/>
    </source>
</evidence>
<dbReference type="GO" id="GO:0008360">
    <property type="term" value="P:regulation of cell shape"/>
    <property type="evidence" value="ECO:0007669"/>
    <property type="project" value="UniProtKB-KW"/>
</dbReference>
<evidence type="ECO:0000256" key="16">
    <source>
        <dbReference type="ARBA" id="ARBA00034000"/>
    </source>
</evidence>